<protein>
    <recommendedName>
        <fullName evidence="7">Zn(2)-C6 fungal-type domain-containing protein</fullName>
    </recommendedName>
</protein>
<dbReference type="SUPFAM" id="SSF57701">
    <property type="entry name" value="Zn2/Cys6 DNA-binding domain"/>
    <property type="match status" value="1"/>
</dbReference>
<dbReference type="Gene3D" id="4.10.240.10">
    <property type="entry name" value="Zn(2)-C6 fungal-type DNA-binding domain"/>
    <property type="match status" value="1"/>
</dbReference>
<accession>A0A9P4QIK7</accession>
<keyword evidence="6" id="KW-0539">Nucleus</keyword>
<dbReference type="PROSITE" id="PS00463">
    <property type="entry name" value="ZN2_CY6_FUNGAL_1"/>
    <property type="match status" value="1"/>
</dbReference>
<gene>
    <name evidence="8" type="ORF">EJ04DRAFT_581653</name>
</gene>
<keyword evidence="9" id="KW-1185">Reference proteome</keyword>
<feature type="domain" description="Zn(2)-C6 fungal-type" evidence="7">
    <location>
        <begin position="9"/>
        <end position="37"/>
    </location>
</feature>
<dbReference type="CDD" id="cd00067">
    <property type="entry name" value="GAL4"/>
    <property type="match status" value="1"/>
</dbReference>
<evidence type="ECO:0000256" key="1">
    <source>
        <dbReference type="ARBA" id="ARBA00022723"/>
    </source>
</evidence>
<comment type="caution">
    <text evidence="8">The sequence shown here is derived from an EMBL/GenBank/DDBJ whole genome shotgun (WGS) entry which is preliminary data.</text>
</comment>
<sequence>MGKAKVKTGCRTCKIRKVKCDETKPVCNRCLHTGRICDGYGIWGGGGNFYGQQRSSQDANKSQTTTDAVPRGLKLLPGANVKERYYFEWFKVRALKKIPGPFALPFWNNLVVQASLSEPAILHAVLSLSSVHKNNGFIHVDAGACVDNEEHFMLQEYTKTIRELRPHLEKRARSSIHVALMACVLFVSLEFLRGKYTTAHMHLQNGLKVLETSFLVDGNDAAMDWMDDWVVATFPRLCVHSELFQQTYRHKMMYMPNLKESKAGGVFRSNSEAWQYLQQLLWRALHLSQRYELRPGGSIPAEALREQHELGQATERWTKIFETSRSSLENNSYGERICHLLQVYQPMLAVMVATCLRTNETVFDSHAPQFITVVQHSIEMWRTGEGSAQSAGIVDMSRSMVDMGWIQPLYYTALKCRIPRVRLHAIRLLESSSHREGTCDSRAAARVARWVMALESDGVDAQQSLHFGLDEAPTRDDAKASWPPESERLQEVQVVLCNLPAENIVLRYRRTGTQWEEVQVSL</sequence>
<keyword evidence="1" id="KW-0479">Metal-binding</keyword>
<dbReference type="PANTHER" id="PTHR36206:SF16">
    <property type="entry name" value="TRANSCRIPTION FACTOR DOMAIN-CONTAINING PROTEIN-RELATED"/>
    <property type="match status" value="1"/>
</dbReference>
<evidence type="ECO:0000256" key="5">
    <source>
        <dbReference type="ARBA" id="ARBA00023163"/>
    </source>
</evidence>
<dbReference type="InterPro" id="IPR021858">
    <property type="entry name" value="Fun_TF"/>
</dbReference>
<dbReference type="GO" id="GO:0000981">
    <property type="term" value="F:DNA-binding transcription factor activity, RNA polymerase II-specific"/>
    <property type="evidence" value="ECO:0007669"/>
    <property type="project" value="InterPro"/>
</dbReference>
<dbReference type="Pfam" id="PF11951">
    <property type="entry name" value="Fungal_trans_2"/>
    <property type="match status" value="1"/>
</dbReference>
<name>A0A9P4QIK7_9PLEO</name>
<dbReference type="OrthoDB" id="3172332at2759"/>
<evidence type="ECO:0000256" key="2">
    <source>
        <dbReference type="ARBA" id="ARBA00022833"/>
    </source>
</evidence>
<dbReference type="AlphaFoldDB" id="A0A9P4QIK7"/>
<dbReference type="InterPro" id="IPR001138">
    <property type="entry name" value="Zn2Cys6_DnaBD"/>
</dbReference>
<evidence type="ECO:0000256" key="4">
    <source>
        <dbReference type="ARBA" id="ARBA00023125"/>
    </source>
</evidence>
<dbReference type="PANTHER" id="PTHR36206">
    <property type="entry name" value="ASPERCRYPTIN BIOSYNTHESIS CLUSTER-SPECIFIC TRANSCRIPTION REGULATOR ATNN-RELATED"/>
    <property type="match status" value="1"/>
</dbReference>
<keyword evidence="4" id="KW-0238">DNA-binding</keyword>
<evidence type="ECO:0000313" key="8">
    <source>
        <dbReference type="EMBL" id="KAF2727982.1"/>
    </source>
</evidence>
<evidence type="ECO:0000256" key="3">
    <source>
        <dbReference type="ARBA" id="ARBA00023015"/>
    </source>
</evidence>
<dbReference type="PROSITE" id="PS50048">
    <property type="entry name" value="ZN2_CY6_FUNGAL_2"/>
    <property type="match status" value="1"/>
</dbReference>
<keyword evidence="3" id="KW-0805">Transcription regulation</keyword>
<dbReference type="GO" id="GO:0003677">
    <property type="term" value="F:DNA binding"/>
    <property type="evidence" value="ECO:0007669"/>
    <property type="project" value="UniProtKB-KW"/>
</dbReference>
<evidence type="ECO:0000256" key="6">
    <source>
        <dbReference type="ARBA" id="ARBA00023242"/>
    </source>
</evidence>
<keyword evidence="2" id="KW-0862">Zinc</keyword>
<dbReference type="GO" id="GO:0008270">
    <property type="term" value="F:zinc ion binding"/>
    <property type="evidence" value="ECO:0007669"/>
    <property type="project" value="InterPro"/>
</dbReference>
<reference evidence="8" key="1">
    <citation type="journal article" date="2020" name="Stud. Mycol.">
        <title>101 Dothideomycetes genomes: a test case for predicting lifestyles and emergence of pathogens.</title>
        <authorList>
            <person name="Haridas S."/>
            <person name="Albert R."/>
            <person name="Binder M."/>
            <person name="Bloem J."/>
            <person name="Labutti K."/>
            <person name="Salamov A."/>
            <person name="Andreopoulos B."/>
            <person name="Baker S."/>
            <person name="Barry K."/>
            <person name="Bills G."/>
            <person name="Bluhm B."/>
            <person name="Cannon C."/>
            <person name="Castanera R."/>
            <person name="Culley D."/>
            <person name="Daum C."/>
            <person name="Ezra D."/>
            <person name="Gonzalez J."/>
            <person name="Henrissat B."/>
            <person name="Kuo A."/>
            <person name="Liang C."/>
            <person name="Lipzen A."/>
            <person name="Lutzoni F."/>
            <person name="Magnuson J."/>
            <person name="Mondo S."/>
            <person name="Nolan M."/>
            <person name="Ohm R."/>
            <person name="Pangilinan J."/>
            <person name="Park H.-J."/>
            <person name="Ramirez L."/>
            <person name="Alfaro M."/>
            <person name="Sun H."/>
            <person name="Tritt A."/>
            <person name="Yoshinaga Y."/>
            <person name="Zwiers L.-H."/>
            <person name="Turgeon B."/>
            <person name="Goodwin S."/>
            <person name="Spatafora J."/>
            <person name="Crous P."/>
            <person name="Grigoriev I."/>
        </authorList>
    </citation>
    <scope>NUCLEOTIDE SEQUENCE</scope>
    <source>
        <strain evidence="8">CBS 125425</strain>
    </source>
</reference>
<dbReference type="EMBL" id="ML996301">
    <property type="protein sequence ID" value="KAF2727982.1"/>
    <property type="molecule type" value="Genomic_DNA"/>
</dbReference>
<keyword evidence="5" id="KW-0804">Transcription</keyword>
<evidence type="ECO:0000259" key="7">
    <source>
        <dbReference type="PROSITE" id="PS50048"/>
    </source>
</evidence>
<proteinExistence type="predicted"/>
<dbReference type="InterPro" id="IPR036864">
    <property type="entry name" value="Zn2-C6_fun-type_DNA-bd_sf"/>
</dbReference>
<evidence type="ECO:0000313" key="9">
    <source>
        <dbReference type="Proteomes" id="UP000799444"/>
    </source>
</evidence>
<dbReference type="SMART" id="SM00066">
    <property type="entry name" value="GAL4"/>
    <property type="match status" value="1"/>
</dbReference>
<dbReference type="InterPro" id="IPR052360">
    <property type="entry name" value="Transcr_Regulatory_Proteins"/>
</dbReference>
<dbReference type="Pfam" id="PF00172">
    <property type="entry name" value="Zn_clus"/>
    <property type="match status" value="1"/>
</dbReference>
<dbReference type="Proteomes" id="UP000799444">
    <property type="component" value="Unassembled WGS sequence"/>
</dbReference>
<organism evidence="8 9">
    <name type="scientific">Polyplosphaeria fusca</name>
    <dbReference type="NCBI Taxonomy" id="682080"/>
    <lineage>
        <taxon>Eukaryota</taxon>
        <taxon>Fungi</taxon>
        <taxon>Dikarya</taxon>
        <taxon>Ascomycota</taxon>
        <taxon>Pezizomycotina</taxon>
        <taxon>Dothideomycetes</taxon>
        <taxon>Pleosporomycetidae</taxon>
        <taxon>Pleosporales</taxon>
        <taxon>Tetraplosphaeriaceae</taxon>
        <taxon>Polyplosphaeria</taxon>
    </lineage>
</organism>